<evidence type="ECO:0000313" key="3">
    <source>
        <dbReference type="Proteomes" id="UP001177769"/>
    </source>
</evidence>
<reference evidence="2" key="1">
    <citation type="submission" date="2023-01" db="EMBL/GenBank/DDBJ databases">
        <title>Whole genome sequence of Paucibacter sp. S2-9 isolated from pond sediment.</title>
        <authorList>
            <person name="Jung J.Y."/>
        </authorList>
    </citation>
    <scope>NUCLEOTIDE SEQUENCE</scope>
    <source>
        <strain evidence="2">S2-9</strain>
    </source>
</reference>
<evidence type="ECO:0000259" key="1">
    <source>
        <dbReference type="Pfam" id="PF01869"/>
    </source>
</evidence>
<dbReference type="KEGG" id="pais:PFX98_10085"/>
<dbReference type="Pfam" id="PF01869">
    <property type="entry name" value="BcrAD_BadFG"/>
    <property type="match status" value="1"/>
</dbReference>
<sequence length="314" mass="31999">MNRPNSPAARPGLSPATAPLNQVRYLVGVDGGGTGTRVRLSERSGRILGQGESGPSALGQGVEQAWRHVQEALALAAVQAGLAPLDLSQVAIGLGLSGANLIEAVAEFHAQQPGYALVALDNDGFTSVLGAHGGRPGGVIAAGTGAVGEALRADGSRVCISGWGWISGDEGSGAWLGLKAMRHAQQALDGRAVPGALARAVWAVAGQERHTILAWCAKAGQHGYATLAPLVFEAAPDDGVARAFLAEAVAELESLARALDPSEQLPLALSGSIALRLREKFSGNMRARCVEPQGDSADGALLLVRSALNSEPGV</sequence>
<dbReference type="Gene3D" id="3.30.420.40">
    <property type="match status" value="2"/>
</dbReference>
<feature type="domain" description="ATPase BadF/BadG/BcrA/BcrD type" evidence="1">
    <location>
        <begin position="27"/>
        <end position="303"/>
    </location>
</feature>
<dbReference type="InterPro" id="IPR002731">
    <property type="entry name" value="ATPase_BadF"/>
</dbReference>
<dbReference type="PANTHER" id="PTHR43190:SF3">
    <property type="entry name" value="N-ACETYL-D-GLUCOSAMINE KINASE"/>
    <property type="match status" value="1"/>
</dbReference>
<dbReference type="AlphaFoldDB" id="A0AA95NMA3"/>
<keyword evidence="3" id="KW-1185">Reference proteome</keyword>
<dbReference type="InterPro" id="IPR052519">
    <property type="entry name" value="Euk-type_GlcNAc_Kinase"/>
</dbReference>
<accession>A0AA95NMA3</accession>
<proteinExistence type="predicted"/>
<dbReference type="Proteomes" id="UP001177769">
    <property type="component" value="Chromosome"/>
</dbReference>
<dbReference type="SUPFAM" id="SSF53067">
    <property type="entry name" value="Actin-like ATPase domain"/>
    <property type="match status" value="2"/>
</dbReference>
<organism evidence="2 3">
    <name type="scientific">Paucibacter sediminis</name>
    <dbReference type="NCBI Taxonomy" id="3019553"/>
    <lineage>
        <taxon>Bacteria</taxon>
        <taxon>Pseudomonadati</taxon>
        <taxon>Pseudomonadota</taxon>
        <taxon>Betaproteobacteria</taxon>
        <taxon>Burkholderiales</taxon>
        <taxon>Sphaerotilaceae</taxon>
        <taxon>Roseateles</taxon>
    </lineage>
</organism>
<protein>
    <submittedName>
        <fullName evidence="2">BadF/BadG/BcrA/BcrD ATPase family protein</fullName>
    </submittedName>
</protein>
<dbReference type="RefSeq" id="WP_285235071.1">
    <property type="nucleotide sequence ID" value="NZ_CP116346.1"/>
</dbReference>
<gene>
    <name evidence="2" type="ORF">PFX98_10085</name>
</gene>
<dbReference type="InterPro" id="IPR043129">
    <property type="entry name" value="ATPase_NBD"/>
</dbReference>
<dbReference type="CDD" id="cd24082">
    <property type="entry name" value="ASKHA_NBD_GspK-like"/>
    <property type="match status" value="1"/>
</dbReference>
<name>A0AA95NMA3_9BURK</name>
<dbReference type="EMBL" id="CP116346">
    <property type="protein sequence ID" value="WIT13951.1"/>
    <property type="molecule type" value="Genomic_DNA"/>
</dbReference>
<evidence type="ECO:0000313" key="2">
    <source>
        <dbReference type="EMBL" id="WIT13951.1"/>
    </source>
</evidence>
<dbReference type="PANTHER" id="PTHR43190">
    <property type="entry name" value="N-ACETYL-D-GLUCOSAMINE KINASE"/>
    <property type="match status" value="1"/>
</dbReference>